<feature type="non-terminal residue" evidence="2">
    <location>
        <position position="336"/>
    </location>
</feature>
<feature type="compositionally biased region" description="Basic and acidic residues" evidence="1">
    <location>
        <begin position="145"/>
        <end position="168"/>
    </location>
</feature>
<evidence type="ECO:0000313" key="2">
    <source>
        <dbReference type="EMBL" id="SVC80606.1"/>
    </source>
</evidence>
<sequence length="336" mass="38092">PRETTTAARERALHELRLAEQEYDTMRIGDRPFMGELPIPNRGPDPNLSDREYLDHLEGRDPSEPLDPGVAREILGTPHPGLIRDANSYAESNFDYPSVARTDEELHDRAMENREFQEGPQSEESIALDAAIDAGIAADEAEDAEVARRDEERREQQRRELEPRHPPADEGGYEPRGGPRGPDNSPGRHSGGTRRTGPRRPDDSPEEERGYASERRRPDDPPQVEGESHFRAKSSFFRIIYDPLAREITNADNEAARTALKRLKETFEKDSKRSFRYGPRHPRQLNAGVLRMDDDDLFDIIDALHTVLSKWARGADGDEITRKQALLDYLQAIDAT</sequence>
<accession>A0A382Q5C6</accession>
<dbReference type="EMBL" id="UINC01111991">
    <property type="protein sequence ID" value="SVC80606.1"/>
    <property type="molecule type" value="Genomic_DNA"/>
</dbReference>
<proteinExistence type="predicted"/>
<feature type="compositionally biased region" description="Basic and acidic residues" evidence="1">
    <location>
        <begin position="48"/>
        <end position="63"/>
    </location>
</feature>
<protein>
    <submittedName>
        <fullName evidence="2">Uncharacterized protein</fullName>
    </submittedName>
</protein>
<feature type="non-terminal residue" evidence="2">
    <location>
        <position position="1"/>
    </location>
</feature>
<feature type="region of interest" description="Disordered" evidence="1">
    <location>
        <begin position="140"/>
        <end position="230"/>
    </location>
</feature>
<name>A0A382Q5C6_9ZZZZ</name>
<feature type="compositionally biased region" description="Basic and acidic residues" evidence="1">
    <location>
        <begin position="199"/>
        <end position="230"/>
    </location>
</feature>
<organism evidence="2">
    <name type="scientific">marine metagenome</name>
    <dbReference type="NCBI Taxonomy" id="408172"/>
    <lineage>
        <taxon>unclassified sequences</taxon>
        <taxon>metagenomes</taxon>
        <taxon>ecological metagenomes</taxon>
    </lineage>
</organism>
<evidence type="ECO:0000256" key="1">
    <source>
        <dbReference type="SAM" id="MobiDB-lite"/>
    </source>
</evidence>
<reference evidence="2" key="1">
    <citation type="submission" date="2018-05" db="EMBL/GenBank/DDBJ databases">
        <authorList>
            <person name="Lanie J.A."/>
            <person name="Ng W.-L."/>
            <person name="Kazmierczak K.M."/>
            <person name="Andrzejewski T.M."/>
            <person name="Davidsen T.M."/>
            <person name="Wayne K.J."/>
            <person name="Tettelin H."/>
            <person name="Glass J.I."/>
            <person name="Rusch D."/>
            <person name="Podicherti R."/>
            <person name="Tsui H.-C.T."/>
            <person name="Winkler M.E."/>
        </authorList>
    </citation>
    <scope>NUCLEOTIDE SEQUENCE</scope>
</reference>
<feature type="region of interest" description="Disordered" evidence="1">
    <location>
        <begin position="22"/>
        <end position="77"/>
    </location>
</feature>
<dbReference type="AlphaFoldDB" id="A0A382Q5C6"/>
<gene>
    <name evidence="2" type="ORF">METZ01_LOCUS333460</name>
</gene>